<feature type="region of interest" description="Disordered" evidence="1">
    <location>
        <begin position="1"/>
        <end position="92"/>
    </location>
</feature>
<dbReference type="AlphaFoldDB" id="A0A0H5QBS8"/>
<dbReference type="EMBL" id="CVTF01000015">
    <property type="protein sequence ID" value="CRY98730.1"/>
    <property type="molecule type" value="Genomic_DNA"/>
</dbReference>
<sequence length="92" mass="10711">MTNPSVRKPAPRHSHEPTSRHSHEPQSRHYHESGNLGRRVKKTYIPSFPQKQKTKIRNLKSRHSRTSGNPKTKSRRNLTEEPNPENRLPAFA</sequence>
<reference evidence="2 3" key="1">
    <citation type="submission" date="2014-11" db="EMBL/GenBank/DDBJ databases">
        <authorList>
            <person name="Diene M.Seydina."/>
        </authorList>
    </citation>
    <scope>NUCLEOTIDE SEQUENCE [LARGE SCALE GENOMIC DNA]</scope>
    <source>
        <strain evidence="2 3">Neisseria meningitidis CHUV</strain>
    </source>
</reference>
<evidence type="ECO:0000313" key="2">
    <source>
        <dbReference type="EMBL" id="CRY98730.1"/>
    </source>
</evidence>
<organism evidence="2 3">
    <name type="scientific">Neisseria meningitidis serogroup B</name>
    <dbReference type="NCBI Taxonomy" id="491"/>
    <lineage>
        <taxon>Bacteria</taxon>
        <taxon>Pseudomonadati</taxon>
        <taxon>Pseudomonadota</taxon>
        <taxon>Betaproteobacteria</taxon>
        <taxon>Neisseriales</taxon>
        <taxon>Neisseriaceae</taxon>
        <taxon>Neisseria</taxon>
    </lineage>
</organism>
<dbReference type="Proteomes" id="UP000182715">
    <property type="component" value="Unassembled WGS sequence"/>
</dbReference>
<evidence type="ECO:0000313" key="3">
    <source>
        <dbReference type="Proteomes" id="UP000182715"/>
    </source>
</evidence>
<accession>A0A0H5QBS8</accession>
<feature type="compositionally biased region" description="Basic residues" evidence="1">
    <location>
        <begin position="52"/>
        <end position="65"/>
    </location>
</feature>
<proteinExistence type="predicted"/>
<protein>
    <submittedName>
        <fullName evidence="2">PilS cassette</fullName>
    </submittedName>
</protein>
<feature type="compositionally biased region" description="Basic and acidic residues" evidence="1">
    <location>
        <begin position="13"/>
        <end position="32"/>
    </location>
</feature>
<name>A0A0H5QBS8_NEIMI</name>
<evidence type="ECO:0000256" key="1">
    <source>
        <dbReference type="SAM" id="MobiDB-lite"/>
    </source>
</evidence>